<dbReference type="AlphaFoldDB" id="A0A1C3UMB6"/>
<evidence type="ECO:0000256" key="1">
    <source>
        <dbReference type="SAM" id="Phobius"/>
    </source>
</evidence>
<accession>A0A1C3UMB6</accession>
<name>A0A1C3UMB6_9HYPH</name>
<proteinExistence type="predicted"/>
<dbReference type="EMBL" id="FMAC01000002">
    <property type="protein sequence ID" value="SCB16574.1"/>
    <property type="molecule type" value="Genomic_DNA"/>
</dbReference>
<feature type="transmembrane region" description="Helical" evidence="1">
    <location>
        <begin position="20"/>
        <end position="42"/>
    </location>
</feature>
<evidence type="ECO:0000313" key="3">
    <source>
        <dbReference type="Proteomes" id="UP000186228"/>
    </source>
</evidence>
<keyword evidence="1" id="KW-0472">Membrane</keyword>
<dbReference type="STRING" id="52131.GA0061100_102636"/>
<keyword evidence="1" id="KW-0812">Transmembrane</keyword>
<evidence type="ECO:0000313" key="2">
    <source>
        <dbReference type="EMBL" id="SCB16574.1"/>
    </source>
</evidence>
<gene>
    <name evidence="2" type="ORF">GA0061100_102636</name>
</gene>
<keyword evidence="3" id="KW-1185">Reference proteome</keyword>
<sequence length="52" mass="6081">MTHSKKRLLKEAPKQSYLALFNKFNVDLMIATLLFFIVLYALRAAGYLKYVQ</sequence>
<reference evidence="3" key="1">
    <citation type="submission" date="2016-08" db="EMBL/GenBank/DDBJ databases">
        <authorList>
            <person name="Varghese N."/>
            <person name="Submissions Spin"/>
        </authorList>
    </citation>
    <scope>NUCLEOTIDE SEQUENCE [LARGE SCALE GENOMIC DNA]</scope>
    <source>
        <strain evidence="3">CCBAU 57015</strain>
    </source>
</reference>
<organism evidence="2 3">
    <name type="scientific">Rhizobium hainanense</name>
    <dbReference type="NCBI Taxonomy" id="52131"/>
    <lineage>
        <taxon>Bacteria</taxon>
        <taxon>Pseudomonadati</taxon>
        <taxon>Pseudomonadota</taxon>
        <taxon>Alphaproteobacteria</taxon>
        <taxon>Hyphomicrobiales</taxon>
        <taxon>Rhizobiaceae</taxon>
        <taxon>Rhizobium/Agrobacterium group</taxon>
        <taxon>Rhizobium</taxon>
    </lineage>
</organism>
<keyword evidence="1" id="KW-1133">Transmembrane helix</keyword>
<protein>
    <submittedName>
        <fullName evidence="2">Uncharacterized protein</fullName>
    </submittedName>
</protein>
<dbReference type="Proteomes" id="UP000186228">
    <property type="component" value="Unassembled WGS sequence"/>
</dbReference>